<protein>
    <submittedName>
        <fullName evidence="1">Uncharacterized protein</fullName>
    </submittedName>
</protein>
<evidence type="ECO:0000313" key="1">
    <source>
        <dbReference type="EMBL" id="KAI8034363.1"/>
    </source>
</evidence>
<evidence type="ECO:0000313" key="2">
    <source>
        <dbReference type="Proteomes" id="UP001059596"/>
    </source>
</evidence>
<reference evidence="1" key="1">
    <citation type="journal article" date="2023" name="Genome Biol. Evol.">
        <title>Long-read-based Genome Assembly of Drosophila gunungcola Reveals Fewer Chemosensory Genes in Flower-breeding Species.</title>
        <authorList>
            <person name="Negi A."/>
            <person name="Liao B.Y."/>
            <person name="Yeh S.D."/>
        </authorList>
    </citation>
    <scope>NUCLEOTIDE SEQUENCE</scope>
    <source>
        <strain evidence="1">Sukarami</strain>
    </source>
</reference>
<name>A0A9P9YCM3_9MUSC</name>
<organism evidence="1 2">
    <name type="scientific">Drosophila gunungcola</name>
    <name type="common">fruit fly</name>
    <dbReference type="NCBI Taxonomy" id="103775"/>
    <lineage>
        <taxon>Eukaryota</taxon>
        <taxon>Metazoa</taxon>
        <taxon>Ecdysozoa</taxon>
        <taxon>Arthropoda</taxon>
        <taxon>Hexapoda</taxon>
        <taxon>Insecta</taxon>
        <taxon>Pterygota</taxon>
        <taxon>Neoptera</taxon>
        <taxon>Endopterygota</taxon>
        <taxon>Diptera</taxon>
        <taxon>Brachycera</taxon>
        <taxon>Muscomorpha</taxon>
        <taxon>Ephydroidea</taxon>
        <taxon>Drosophilidae</taxon>
        <taxon>Drosophila</taxon>
        <taxon>Sophophora</taxon>
    </lineage>
</organism>
<proteinExistence type="predicted"/>
<dbReference type="EMBL" id="JAMKOV010000075">
    <property type="protein sequence ID" value="KAI8034363.1"/>
    <property type="molecule type" value="Genomic_DNA"/>
</dbReference>
<sequence>MPLELPKTYRSSANWPRGAGRHWSCARDWHCRRPVPSPRR</sequence>
<dbReference type="AlphaFoldDB" id="A0A9P9YCM3"/>
<accession>A0A9P9YCM3</accession>
<dbReference type="Proteomes" id="UP001059596">
    <property type="component" value="Unassembled WGS sequence"/>
</dbReference>
<comment type="caution">
    <text evidence="1">The sequence shown here is derived from an EMBL/GenBank/DDBJ whole genome shotgun (WGS) entry which is preliminary data.</text>
</comment>
<gene>
    <name evidence="1" type="ORF">M5D96_012826</name>
</gene>
<keyword evidence="2" id="KW-1185">Reference proteome</keyword>